<protein>
    <submittedName>
        <fullName evidence="2">Ubiquitin fusion degradaton protein</fullName>
    </submittedName>
</protein>
<proteinExistence type="predicted"/>
<name>A0AC34FFB3_9BILA</name>
<organism evidence="1 2">
    <name type="scientific">Panagrolaimus sp. ES5</name>
    <dbReference type="NCBI Taxonomy" id="591445"/>
    <lineage>
        <taxon>Eukaryota</taxon>
        <taxon>Metazoa</taxon>
        <taxon>Ecdysozoa</taxon>
        <taxon>Nematoda</taxon>
        <taxon>Chromadorea</taxon>
        <taxon>Rhabditida</taxon>
        <taxon>Tylenchina</taxon>
        <taxon>Panagrolaimomorpha</taxon>
        <taxon>Panagrolaimoidea</taxon>
        <taxon>Panagrolaimidae</taxon>
        <taxon>Panagrolaimus</taxon>
    </lineage>
</organism>
<dbReference type="WBParaSite" id="ES5_v2.g15608.t1">
    <property type="protein sequence ID" value="ES5_v2.g15608.t1"/>
    <property type="gene ID" value="ES5_v2.g15608"/>
</dbReference>
<sequence>MGGPANFETRLRCFSAVYFDRGDRKKINELNYGGKILLPNSVLDQLVRLNIQYPMLFKITNRAVQRVTHCGVLEFLAEEGKCYLPSWMMDHLHLDEGAQVSIQYVNLPSATYAKFKPMSTDFLQISNPRAMLEVELRKFACLTKNDIIAVEYNDQVLRFKVIEVKPSNAVTIIECDMNVEFDAPEGYVEPDYKKKTEMPEAPIEKLVKPAEPFAGQGYRLDGKVPKKSRTPLVSATEEDKVVTELLELVPNNDYKPGSLIFPRYNYKNRKTLEHELNEKQNGSGAAFKPFEGTGYTTRTKR</sequence>
<accession>A0AC34FFB3</accession>
<evidence type="ECO:0000313" key="1">
    <source>
        <dbReference type="Proteomes" id="UP000887579"/>
    </source>
</evidence>
<evidence type="ECO:0000313" key="2">
    <source>
        <dbReference type="WBParaSite" id="ES5_v2.g15608.t1"/>
    </source>
</evidence>
<reference evidence="2" key="1">
    <citation type="submission" date="2022-11" db="UniProtKB">
        <authorList>
            <consortium name="WormBaseParasite"/>
        </authorList>
    </citation>
    <scope>IDENTIFICATION</scope>
</reference>
<dbReference type="Proteomes" id="UP000887579">
    <property type="component" value="Unplaced"/>
</dbReference>